<dbReference type="RefSeq" id="WP_074023788.1">
    <property type="nucleotide sequence ID" value="NZ_CAWNAG010000046.1"/>
</dbReference>
<comment type="caution">
    <text evidence="1">The sequence shown here is derived from an EMBL/GenBank/DDBJ whole genome shotgun (WGS) entry which is preliminary data.</text>
</comment>
<accession>A0A1Q5TQW8</accession>
<evidence type="ECO:0000313" key="1">
    <source>
        <dbReference type="EMBL" id="OKP02619.1"/>
    </source>
</evidence>
<name>A0A1Q5TQW8_9GAMM</name>
<dbReference type="OrthoDB" id="7058633at2"/>
<proteinExistence type="predicted"/>
<organism evidence="1 2">
    <name type="scientific">Xenorhabdus eapokensis</name>
    <dbReference type="NCBI Taxonomy" id="1873482"/>
    <lineage>
        <taxon>Bacteria</taxon>
        <taxon>Pseudomonadati</taxon>
        <taxon>Pseudomonadota</taxon>
        <taxon>Gammaproteobacteria</taxon>
        <taxon>Enterobacterales</taxon>
        <taxon>Morganellaceae</taxon>
        <taxon>Xenorhabdus</taxon>
    </lineage>
</organism>
<dbReference type="Proteomes" id="UP000186268">
    <property type="component" value="Unassembled WGS sequence"/>
</dbReference>
<dbReference type="STRING" id="1873482.Xedl_02270"/>
<evidence type="ECO:0000313" key="2">
    <source>
        <dbReference type="Proteomes" id="UP000186268"/>
    </source>
</evidence>
<protein>
    <submittedName>
        <fullName evidence="1">Uncharacterized protein</fullName>
    </submittedName>
</protein>
<dbReference type="AlphaFoldDB" id="A0A1Q5TQW8"/>
<sequence length="183" mass="21542">MFKFIFKVLGIKEKDIHGYPIDFNEFLRREVYRSTYIKTEHRELIYNHITRKIDILKNGTELTKEEKIKLKINTRVKYTTKELISSLTDLGLQEYSFNPKIVLNDLYHSARSKLHNAKELQKIKKSIDAKTAIYRCAGDSDDCDWCLKMEGKKLPVDIDIIKLIEDNCTCSFNRAYMEAVIPR</sequence>
<dbReference type="EMBL" id="MKGQ01000014">
    <property type="protein sequence ID" value="OKP02619.1"/>
    <property type="molecule type" value="Genomic_DNA"/>
</dbReference>
<reference evidence="1 2" key="1">
    <citation type="submission" date="2016-09" db="EMBL/GenBank/DDBJ databases">
        <title>Xenorhabdus thuongxuanensis sp. nov. and Xenorhabdus eapokensis sp. nov., isolated from Steinernema species.</title>
        <authorList>
            <person name="Kaempfer P."/>
            <person name="Tobias N.J."/>
            <person name="Phan Ke L."/>
            <person name="Bode H.B."/>
            <person name="Glaeser S.P."/>
        </authorList>
    </citation>
    <scope>NUCLEOTIDE SEQUENCE [LARGE SCALE GENOMIC DNA]</scope>
    <source>
        <strain evidence="1 2">DL20</strain>
    </source>
</reference>
<keyword evidence="2" id="KW-1185">Reference proteome</keyword>
<gene>
    <name evidence="1" type="ORF">Xedl_02270</name>
</gene>